<dbReference type="CDD" id="cd20021">
    <property type="entry name" value="FH_FOXG"/>
    <property type="match status" value="1"/>
</dbReference>
<keyword evidence="7" id="KW-1133">Transmembrane helix</keyword>
<feature type="transmembrane region" description="Helical" evidence="7">
    <location>
        <begin position="141"/>
        <end position="161"/>
    </location>
</feature>
<feature type="transmembrane region" description="Helical" evidence="7">
    <location>
        <begin position="100"/>
        <end position="121"/>
    </location>
</feature>
<dbReference type="Proteomes" id="UP000005239">
    <property type="component" value="Unassembled WGS sequence"/>
</dbReference>
<protein>
    <recommendedName>
        <fullName evidence="3">Forkhead box protein fkh-2</fullName>
    </recommendedName>
    <alternativeName>
        <fullName evidence="4">Forkhead transcription factor family member fkh-2</fullName>
    </alternativeName>
</protein>
<evidence type="ECO:0000256" key="5">
    <source>
        <dbReference type="PROSITE-ProRule" id="PRU00089"/>
    </source>
</evidence>
<dbReference type="PROSITE" id="PS00658">
    <property type="entry name" value="FORK_HEAD_2"/>
    <property type="match status" value="1"/>
</dbReference>
<dbReference type="GO" id="GO:0005634">
    <property type="term" value="C:nucleus"/>
    <property type="evidence" value="ECO:0007669"/>
    <property type="project" value="UniProtKB-SubCell"/>
</dbReference>
<evidence type="ECO:0000313" key="9">
    <source>
        <dbReference type="EnsemblMetazoa" id="PPA18100.1"/>
    </source>
</evidence>
<dbReference type="Pfam" id="PF00149">
    <property type="entry name" value="Metallophos"/>
    <property type="match status" value="1"/>
</dbReference>
<keyword evidence="1 5" id="KW-0238">DNA-binding</keyword>
<feature type="domain" description="Fork-head" evidence="8">
    <location>
        <begin position="568"/>
        <end position="663"/>
    </location>
</feature>
<dbReference type="PROSITE" id="PS00657">
    <property type="entry name" value="FORK_HEAD_1"/>
    <property type="match status" value="1"/>
</dbReference>
<dbReference type="PANTHER" id="PTHR46617">
    <property type="entry name" value="FORKHEAD BOX PROTEIN G1"/>
    <property type="match status" value="1"/>
</dbReference>
<dbReference type="PROSITE" id="PS50039">
    <property type="entry name" value="FORK_HEAD_3"/>
    <property type="match status" value="1"/>
</dbReference>
<keyword evidence="10" id="KW-1185">Reference proteome</keyword>
<keyword evidence="7" id="KW-0472">Membrane</keyword>
<feature type="transmembrane region" description="Helical" evidence="7">
    <location>
        <begin position="182"/>
        <end position="203"/>
    </location>
</feature>
<dbReference type="InterPro" id="IPR030456">
    <property type="entry name" value="TF_fork_head_CS_2"/>
</dbReference>
<dbReference type="InterPro" id="IPR047208">
    <property type="entry name" value="FOXG1"/>
</dbReference>
<dbReference type="InterPro" id="IPR001766">
    <property type="entry name" value="Fork_head_dom"/>
</dbReference>
<dbReference type="SUPFAM" id="SSF56300">
    <property type="entry name" value="Metallo-dependent phosphatases"/>
    <property type="match status" value="1"/>
</dbReference>
<evidence type="ECO:0000256" key="6">
    <source>
        <dbReference type="SAM" id="MobiDB-lite"/>
    </source>
</evidence>
<dbReference type="InterPro" id="IPR029052">
    <property type="entry name" value="Metallo-depent_PP-like"/>
</dbReference>
<sequence length="778" mass="86565">MCTSVKTLHWVGIYAALHAVIHSVFIVLRFSTTGVDSYRVKRAHTLAWAELGMLAGSFILFSRLSQAFANIFLPNSRSENGTLSFIPLGNRWRHICLSDVWRAIVLLFLVLAHASFLFYYIWLSDEPNLLSLISLWAMGLYLHLAVLTVLFELVYFVVRFIERRRAEESFKLTKLTPITRDQITVSILAISFLLACGGLVTALSDPVVQTEQIFSKHLPSSMGHPVKIALLTDIHIGPSIGKSRVEKIVKMTNELNPDVVAIAGDLADGFVADLKDAASPLCNLRPKYGVYFATGNHEYMHGNVDEWFAFLRACNITVLHNENRHIALPQNASLCMSGMDDLETLKLHVPGHGMDPQKALKGCRAGELQVLLAHQPNAAKRVIREGLATNVDLILSGHTHNGQMYIFWPIVWAVNAYKRGLYYDVLTDTQVYVSADASSEIRSDSQMRLVILDSGKMIRAVFVSPLKDFMSFLIADLCPDLDLTQTFTSLASTFPSTMLTSKTMQSAEREEDEGIDESAVLSPSEETTTPNSSPAKTDSDSGKEESRDSPQTSKDGKDEKKTLNGHEKPPFSYNALIMMAIRTSKEGRLTLAGIYDYIMSNYPYYRDNKQGWQNSIRHNLSLNKCFVKVPRTYNDPGKGNYWTLDQNCEDEIFIGSTTGKLRRRPSTIARARMDAYKCGIYTTPSPFSAPAFFPSRIDPRLLVRPPSFLFPPSPMTSMPSTSPVSAFSPIPTSSPPTSLAPSLPSLSSVSNPLFAFAAQEEFLRMYLNQCITTSKATV</sequence>
<dbReference type="InterPro" id="IPR004843">
    <property type="entry name" value="Calcineurin-like_PHP"/>
</dbReference>
<dbReference type="Gene3D" id="1.10.10.10">
    <property type="entry name" value="Winged helix-like DNA-binding domain superfamily/Winged helix DNA-binding domain"/>
    <property type="match status" value="1"/>
</dbReference>
<evidence type="ECO:0000256" key="2">
    <source>
        <dbReference type="ARBA" id="ARBA00056063"/>
    </source>
</evidence>
<feature type="compositionally biased region" description="Basic and acidic residues" evidence="6">
    <location>
        <begin position="537"/>
        <end position="568"/>
    </location>
</feature>
<feature type="region of interest" description="Disordered" evidence="6">
    <location>
        <begin position="501"/>
        <end position="568"/>
    </location>
</feature>
<name>A0A2A6D0L8_PRIPA</name>
<feature type="transmembrane region" description="Helical" evidence="7">
    <location>
        <begin position="12"/>
        <end position="31"/>
    </location>
</feature>
<gene>
    <name evidence="9" type="primary">WBGene00107654</name>
</gene>
<evidence type="ECO:0000256" key="3">
    <source>
        <dbReference type="ARBA" id="ARBA00071019"/>
    </source>
</evidence>
<dbReference type="SUPFAM" id="SSF46785">
    <property type="entry name" value="Winged helix' DNA-binding domain"/>
    <property type="match status" value="1"/>
</dbReference>
<dbReference type="AlphaFoldDB" id="A0A2A6D0L8"/>
<evidence type="ECO:0000313" key="10">
    <source>
        <dbReference type="Proteomes" id="UP000005239"/>
    </source>
</evidence>
<dbReference type="InterPro" id="IPR018122">
    <property type="entry name" value="TF_fork_head_CS_1"/>
</dbReference>
<reference evidence="10" key="1">
    <citation type="journal article" date="2008" name="Nat. Genet.">
        <title>The Pristionchus pacificus genome provides a unique perspective on nematode lifestyle and parasitism.</title>
        <authorList>
            <person name="Dieterich C."/>
            <person name="Clifton S.W."/>
            <person name="Schuster L.N."/>
            <person name="Chinwalla A."/>
            <person name="Delehaunty K."/>
            <person name="Dinkelacker I."/>
            <person name="Fulton L."/>
            <person name="Fulton R."/>
            <person name="Godfrey J."/>
            <person name="Minx P."/>
            <person name="Mitreva M."/>
            <person name="Roeseler W."/>
            <person name="Tian H."/>
            <person name="Witte H."/>
            <person name="Yang S.P."/>
            <person name="Wilson R.K."/>
            <person name="Sommer R.J."/>
        </authorList>
    </citation>
    <scope>NUCLEOTIDE SEQUENCE [LARGE SCALE GENOMIC DNA]</scope>
    <source>
        <strain evidence="10">PS312</strain>
    </source>
</reference>
<evidence type="ECO:0000259" key="8">
    <source>
        <dbReference type="PROSITE" id="PS50039"/>
    </source>
</evidence>
<dbReference type="SMART" id="SM00339">
    <property type="entry name" value="FH"/>
    <property type="match status" value="1"/>
</dbReference>
<dbReference type="Pfam" id="PF00250">
    <property type="entry name" value="Forkhead"/>
    <property type="match status" value="1"/>
</dbReference>
<feature type="DNA-binding region" description="Fork-head" evidence="5">
    <location>
        <begin position="568"/>
        <end position="663"/>
    </location>
</feature>
<dbReference type="InterPro" id="IPR036390">
    <property type="entry name" value="WH_DNA-bd_sf"/>
</dbReference>
<dbReference type="InterPro" id="IPR036388">
    <property type="entry name" value="WH-like_DNA-bd_sf"/>
</dbReference>
<dbReference type="GO" id="GO:0009653">
    <property type="term" value="P:anatomical structure morphogenesis"/>
    <property type="evidence" value="ECO:0000318"/>
    <property type="project" value="GO_Central"/>
</dbReference>
<proteinExistence type="predicted"/>
<dbReference type="EnsemblMetazoa" id="PPA18100.1">
    <property type="protein sequence ID" value="PPA18100.1"/>
    <property type="gene ID" value="WBGene00107654"/>
</dbReference>
<dbReference type="GO" id="GO:0000978">
    <property type="term" value="F:RNA polymerase II cis-regulatory region sequence-specific DNA binding"/>
    <property type="evidence" value="ECO:0000318"/>
    <property type="project" value="GO_Central"/>
</dbReference>
<evidence type="ECO:0000256" key="7">
    <source>
        <dbReference type="SAM" id="Phobius"/>
    </source>
</evidence>
<dbReference type="GO" id="GO:0000981">
    <property type="term" value="F:DNA-binding transcription factor activity, RNA polymerase II-specific"/>
    <property type="evidence" value="ECO:0000318"/>
    <property type="project" value="GO_Central"/>
</dbReference>
<dbReference type="PANTHER" id="PTHR46617:SF3">
    <property type="entry name" value="FORKHEAD BOX PROTEIN G1"/>
    <property type="match status" value="1"/>
</dbReference>
<comment type="subcellular location">
    <subcellularLocation>
        <location evidence="5">Nucleus</location>
    </subcellularLocation>
</comment>
<keyword evidence="5" id="KW-0539">Nucleus</keyword>
<feature type="compositionally biased region" description="Low complexity" evidence="6">
    <location>
        <begin position="522"/>
        <end position="534"/>
    </location>
</feature>
<reference evidence="9" key="2">
    <citation type="submission" date="2022-06" db="UniProtKB">
        <authorList>
            <consortium name="EnsemblMetazoa"/>
        </authorList>
    </citation>
    <scope>IDENTIFICATION</scope>
    <source>
        <strain evidence="9">PS312</strain>
    </source>
</reference>
<organism evidence="9 10">
    <name type="scientific">Pristionchus pacificus</name>
    <name type="common">Parasitic nematode worm</name>
    <dbReference type="NCBI Taxonomy" id="54126"/>
    <lineage>
        <taxon>Eukaryota</taxon>
        <taxon>Metazoa</taxon>
        <taxon>Ecdysozoa</taxon>
        <taxon>Nematoda</taxon>
        <taxon>Chromadorea</taxon>
        <taxon>Rhabditida</taxon>
        <taxon>Rhabditina</taxon>
        <taxon>Diplogasteromorpha</taxon>
        <taxon>Diplogasteroidea</taxon>
        <taxon>Neodiplogasteridae</taxon>
        <taxon>Pristionchus</taxon>
    </lineage>
</organism>
<dbReference type="PRINTS" id="PR00053">
    <property type="entry name" value="FORKHEAD"/>
</dbReference>
<accession>A0A8R1UE83</accession>
<evidence type="ECO:0000256" key="1">
    <source>
        <dbReference type="ARBA" id="ARBA00023125"/>
    </source>
</evidence>
<dbReference type="GO" id="GO:0016787">
    <property type="term" value="F:hydrolase activity"/>
    <property type="evidence" value="ECO:0007669"/>
    <property type="project" value="InterPro"/>
</dbReference>
<dbReference type="FunFam" id="1.10.10.10:FF:000135">
    <property type="entry name" value="forkhead box protein G1"/>
    <property type="match status" value="1"/>
</dbReference>
<keyword evidence="7" id="KW-0812">Transmembrane</keyword>
<dbReference type="GO" id="GO:0006357">
    <property type="term" value="P:regulation of transcription by RNA polymerase II"/>
    <property type="evidence" value="ECO:0000318"/>
    <property type="project" value="GO_Central"/>
</dbReference>
<accession>A0A2A6D0L8</accession>
<comment type="function">
    <text evidence="2">Transcription factor. Plays a role in embryogenesis and later development, perhaps acting redundantly with forkhead protein pes-1.</text>
</comment>
<dbReference type="GO" id="GO:0030154">
    <property type="term" value="P:cell differentiation"/>
    <property type="evidence" value="ECO:0000318"/>
    <property type="project" value="GO_Central"/>
</dbReference>
<evidence type="ECO:0000256" key="4">
    <source>
        <dbReference type="ARBA" id="ARBA00077297"/>
    </source>
</evidence>
<dbReference type="CDD" id="cd07385">
    <property type="entry name" value="MPP_YkuE_C"/>
    <property type="match status" value="1"/>
</dbReference>
<dbReference type="Gene3D" id="3.60.21.10">
    <property type="match status" value="1"/>
</dbReference>